<comment type="subcellular location">
    <subcellularLocation>
        <location evidence="1">Fimbrium</location>
    </subcellularLocation>
</comment>
<evidence type="ECO:0000256" key="3">
    <source>
        <dbReference type="ARBA" id="ARBA00022729"/>
    </source>
</evidence>
<sequence length="325" mass="33626">MTNKQLVKLALGAGLAWMAHADVAMAACSTSRSTNSYLNLPSSLSAKRDVTVGTVLYDSGWVSDGTRADVFCSGSYTWNMGYASTMTLVPGMSDVYQTGVPGLGIKILYENTSPPGSGMVMRWPRFTQNLSGNARFVPWGLFRVQYIVTGPLGSGQMNTPSPTATVLYGGALANRVTFNRTSVNIVSVGCSVTNKDIAVNLPPVAASDFATVGSTPATKDFTIDLTCDTNVAVSYQIDGTAAAGIAPTNGVLATTAGAGQATGVGVQVRRNGTPVPLGTKLSYATTTGGSAQSVSIPLSAAYYATAMPVRGGDVNAVATFTMFYQ</sequence>
<organism evidence="7 8">
    <name type="scientific">Lysobacter arvi</name>
    <dbReference type="NCBI Taxonomy" id="3038776"/>
    <lineage>
        <taxon>Bacteria</taxon>
        <taxon>Pseudomonadati</taxon>
        <taxon>Pseudomonadota</taxon>
        <taxon>Gammaproteobacteria</taxon>
        <taxon>Lysobacterales</taxon>
        <taxon>Lysobacteraceae</taxon>
        <taxon>Lysobacter</taxon>
    </lineage>
</organism>
<reference evidence="7 8" key="1">
    <citation type="submission" date="2023-04" db="EMBL/GenBank/DDBJ databases">
        <title>Lysobacter sp. strain UC isolated from soil sample.</title>
        <authorList>
            <person name="Choksket S."/>
            <person name="Harshvardhan F."/>
            <person name="Rana R."/>
            <person name="Patil P.B."/>
            <person name="Korpole S."/>
        </authorList>
    </citation>
    <scope>NUCLEOTIDE SEQUENCE [LARGE SCALE GENOMIC DNA]</scope>
    <source>
        <strain evidence="7 8">UC</strain>
    </source>
</reference>
<dbReference type="InterPro" id="IPR000259">
    <property type="entry name" value="Adhesion_dom_fimbrial"/>
</dbReference>
<evidence type="ECO:0000256" key="5">
    <source>
        <dbReference type="SAM" id="SignalP"/>
    </source>
</evidence>
<feature type="signal peptide" evidence="5">
    <location>
        <begin position="1"/>
        <end position="26"/>
    </location>
</feature>
<dbReference type="RefSeq" id="WP_309263145.1">
    <property type="nucleotide sequence ID" value="NZ_JARUHG010000004.1"/>
</dbReference>
<accession>A0ABU1CGE3</accession>
<name>A0ABU1CGE3_9GAMM</name>
<dbReference type="Pfam" id="PF00419">
    <property type="entry name" value="Fimbrial"/>
    <property type="match status" value="1"/>
</dbReference>
<evidence type="ECO:0000313" key="7">
    <source>
        <dbReference type="EMBL" id="MDR0184015.1"/>
    </source>
</evidence>
<dbReference type="PANTHER" id="PTHR33420">
    <property type="entry name" value="FIMBRIAL SUBUNIT ELFA-RELATED"/>
    <property type="match status" value="1"/>
</dbReference>
<dbReference type="InterPro" id="IPR036937">
    <property type="entry name" value="Adhesion_dom_fimbrial_sf"/>
</dbReference>
<comment type="caution">
    <text evidence="7">The sequence shown here is derived from an EMBL/GenBank/DDBJ whole genome shotgun (WGS) entry which is preliminary data.</text>
</comment>
<dbReference type="Gene3D" id="2.60.40.1090">
    <property type="entry name" value="Fimbrial-type adhesion domain"/>
    <property type="match status" value="1"/>
</dbReference>
<dbReference type="Proteomes" id="UP001233535">
    <property type="component" value="Unassembled WGS sequence"/>
</dbReference>
<feature type="chain" id="PRO_5047139590" evidence="5">
    <location>
        <begin position="27"/>
        <end position="325"/>
    </location>
</feature>
<dbReference type="PANTHER" id="PTHR33420:SF3">
    <property type="entry name" value="FIMBRIAL SUBUNIT ELFA"/>
    <property type="match status" value="1"/>
</dbReference>
<evidence type="ECO:0000256" key="2">
    <source>
        <dbReference type="ARBA" id="ARBA00006671"/>
    </source>
</evidence>
<evidence type="ECO:0000256" key="1">
    <source>
        <dbReference type="ARBA" id="ARBA00004561"/>
    </source>
</evidence>
<dbReference type="Gene3D" id="2.60.40.3310">
    <property type="match status" value="1"/>
</dbReference>
<evidence type="ECO:0000313" key="8">
    <source>
        <dbReference type="Proteomes" id="UP001233535"/>
    </source>
</evidence>
<proteinExistence type="inferred from homology"/>
<dbReference type="SUPFAM" id="SSF49401">
    <property type="entry name" value="Bacterial adhesins"/>
    <property type="match status" value="1"/>
</dbReference>
<keyword evidence="4" id="KW-0281">Fimbrium</keyword>
<protein>
    <submittedName>
        <fullName evidence="7">Fimbrial protein</fullName>
    </submittedName>
</protein>
<evidence type="ECO:0000259" key="6">
    <source>
        <dbReference type="Pfam" id="PF00419"/>
    </source>
</evidence>
<dbReference type="InterPro" id="IPR008966">
    <property type="entry name" value="Adhesion_dom_sf"/>
</dbReference>
<evidence type="ECO:0000256" key="4">
    <source>
        <dbReference type="ARBA" id="ARBA00023263"/>
    </source>
</evidence>
<keyword evidence="3 5" id="KW-0732">Signal</keyword>
<gene>
    <name evidence="7" type="ORF">P8609_13710</name>
</gene>
<dbReference type="InterPro" id="IPR050263">
    <property type="entry name" value="Bact_Fimbrial_Adh_Pro"/>
</dbReference>
<keyword evidence="8" id="KW-1185">Reference proteome</keyword>
<comment type="similarity">
    <text evidence="2">Belongs to the fimbrial protein family.</text>
</comment>
<dbReference type="EMBL" id="JARUHG010000004">
    <property type="protein sequence ID" value="MDR0184015.1"/>
    <property type="molecule type" value="Genomic_DNA"/>
</dbReference>
<feature type="domain" description="Fimbrial-type adhesion" evidence="6">
    <location>
        <begin position="183"/>
        <end position="325"/>
    </location>
</feature>